<keyword evidence="4" id="KW-0732">Signal</keyword>
<dbReference type="Gene3D" id="2.120.10.30">
    <property type="entry name" value="TolB, C-terminal domain"/>
    <property type="match status" value="1"/>
</dbReference>
<dbReference type="Pfam" id="PF03022">
    <property type="entry name" value="MRJP"/>
    <property type="match status" value="1"/>
</dbReference>
<dbReference type="PANTHER" id="PTHR10009">
    <property type="entry name" value="PROTEIN YELLOW-RELATED"/>
    <property type="match status" value="1"/>
</dbReference>
<dbReference type="STRING" id="195883.A0A482XM87"/>
<comment type="caution">
    <text evidence="5">The sequence shown here is derived from an EMBL/GenBank/DDBJ whole genome shotgun (WGS) entry which is preliminary data.</text>
</comment>
<proteinExistence type="inferred from homology"/>
<feature type="signal peptide" evidence="4">
    <location>
        <begin position="1"/>
        <end position="22"/>
    </location>
</feature>
<comment type="similarity">
    <text evidence="2">Belongs to the major royal jelly protein family.</text>
</comment>
<evidence type="ECO:0000256" key="3">
    <source>
        <dbReference type="ARBA" id="ARBA00022525"/>
    </source>
</evidence>
<dbReference type="AlphaFoldDB" id="A0A482XM87"/>
<accession>A0A482XM87</accession>
<keyword evidence="6" id="KW-1185">Reference proteome</keyword>
<dbReference type="GO" id="GO:0005576">
    <property type="term" value="C:extracellular region"/>
    <property type="evidence" value="ECO:0007669"/>
    <property type="project" value="UniProtKB-SubCell"/>
</dbReference>
<evidence type="ECO:0000256" key="2">
    <source>
        <dbReference type="ARBA" id="ARBA00009127"/>
    </source>
</evidence>
<name>A0A482XM87_LAOST</name>
<organism evidence="5 6">
    <name type="scientific">Laodelphax striatellus</name>
    <name type="common">Small brown planthopper</name>
    <name type="synonym">Delphax striatella</name>
    <dbReference type="NCBI Taxonomy" id="195883"/>
    <lineage>
        <taxon>Eukaryota</taxon>
        <taxon>Metazoa</taxon>
        <taxon>Ecdysozoa</taxon>
        <taxon>Arthropoda</taxon>
        <taxon>Hexapoda</taxon>
        <taxon>Insecta</taxon>
        <taxon>Pterygota</taxon>
        <taxon>Neoptera</taxon>
        <taxon>Paraneoptera</taxon>
        <taxon>Hemiptera</taxon>
        <taxon>Auchenorrhyncha</taxon>
        <taxon>Fulgoroidea</taxon>
        <taxon>Delphacidae</taxon>
        <taxon>Criomorphinae</taxon>
        <taxon>Laodelphax</taxon>
    </lineage>
</organism>
<dbReference type="InterPro" id="IPR017996">
    <property type="entry name" value="MRJP/yellow-related"/>
</dbReference>
<protein>
    <recommendedName>
        <fullName evidence="7">Protein yellow</fullName>
    </recommendedName>
</protein>
<comment type="subcellular location">
    <subcellularLocation>
        <location evidence="1">Secreted</location>
    </subcellularLocation>
</comment>
<reference evidence="5 6" key="1">
    <citation type="journal article" date="2017" name="Gigascience">
        <title>Genome sequence of the small brown planthopper, Laodelphax striatellus.</title>
        <authorList>
            <person name="Zhu J."/>
            <person name="Jiang F."/>
            <person name="Wang X."/>
            <person name="Yang P."/>
            <person name="Bao Y."/>
            <person name="Zhao W."/>
            <person name="Wang W."/>
            <person name="Lu H."/>
            <person name="Wang Q."/>
            <person name="Cui N."/>
            <person name="Li J."/>
            <person name="Chen X."/>
            <person name="Luo L."/>
            <person name="Yu J."/>
            <person name="Kang L."/>
            <person name="Cui F."/>
        </authorList>
    </citation>
    <scope>NUCLEOTIDE SEQUENCE [LARGE SCALE GENOMIC DNA]</scope>
    <source>
        <strain evidence="5">Lst14</strain>
    </source>
</reference>
<evidence type="ECO:0000313" key="6">
    <source>
        <dbReference type="Proteomes" id="UP000291343"/>
    </source>
</evidence>
<dbReference type="OrthoDB" id="7776143at2759"/>
<dbReference type="SMR" id="A0A482XM87"/>
<dbReference type="InParanoid" id="A0A482XM87"/>
<dbReference type="FunCoup" id="A0A482XM87">
    <property type="interactions" value="11"/>
</dbReference>
<evidence type="ECO:0000256" key="1">
    <source>
        <dbReference type="ARBA" id="ARBA00004613"/>
    </source>
</evidence>
<evidence type="ECO:0008006" key="7">
    <source>
        <dbReference type="Google" id="ProtNLM"/>
    </source>
</evidence>
<dbReference type="InterPro" id="IPR011042">
    <property type="entry name" value="6-blade_b-propeller_TolB-like"/>
</dbReference>
<dbReference type="PANTHER" id="PTHR10009:SF11">
    <property type="entry name" value="RH54244P"/>
    <property type="match status" value="1"/>
</dbReference>
<evidence type="ECO:0000313" key="5">
    <source>
        <dbReference type="EMBL" id="RZF46794.1"/>
    </source>
</evidence>
<feature type="chain" id="PRO_5019765777" description="Protein yellow" evidence="4">
    <location>
        <begin position="23"/>
        <end position="417"/>
    </location>
</feature>
<gene>
    <name evidence="5" type="ORF">LSTR_LSTR012017</name>
</gene>
<dbReference type="Proteomes" id="UP000291343">
    <property type="component" value="Unassembled WGS sequence"/>
</dbReference>
<keyword evidence="3" id="KW-0964">Secreted</keyword>
<evidence type="ECO:0000256" key="4">
    <source>
        <dbReference type="SAM" id="SignalP"/>
    </source>
</evidence>
<sequence length="417" mass="47337">MLVLNSLAVTLAVLFSTQQVQAKNENFKEIFGWKEVHFAYPNETVKKEAIESKKLIQDHNLPLGLEVYNDKLFITLPRWKHGIPATLTYVSLKDADKNKSPDLIPYPSWKANDIYDKEDKNTTKIVSTFRVRADECDRLWVMDTGVANILGGGEQFTPAKILVYDLKTDELIRTFQIKSTDIKEDTFFPNIVVDVTKDKCDQAHAYIPDLGSNALIVYSWSKNDTWRIKHHYFNMDPLAGNYHVAGVNFQWVDGLFGIALSPVQEDGYRTAYFHALSSTREFTVSTRVLQNATEAESYYEYKPLGSRGPNSQATASMLDEKSGVLFYTQVNKNGIGCWNSVKHANEYSADTNGLVSSDNDTMVFPNDLKVDRDSNLWVLTDKLPLYIYRSLDNDDVNFRIFKAPVAEVIKGTVCDTK</sequence>
<dbReference type="EMBL" id="QKKF02005673">
    <property type="protein sequence ID" value="RZF46794.1"/>
    <property type="molecule type" value="Genomic_DNA"/>
</dbReference>
<dbReference type="SUPFAM" id="SSF101898">
    <property type="entry name" value="NHL repeat"/>
    <property type="match status" value="1"/>
</dbReference>